<proteinExistence type="predicted"/>
<gene>
    <name evidence="1" type="ORF">MSYG_4189</name>
</gene>
<name>A0A1M8ABM0_MALS4</name>
<evidence type="ECO:0000313" key="1">
    <source>
        <dbReference type="EMBL" id="SHO79838.1"/>
    </source>
</evidence>
<keyword evidence="2" id="KW-1185">Reference proteome</keyword>
<organism evidence="1 2">
    <name type="scientific">Malassezia sympodialis (strain ATCC 42132)</name>
    <name type="common">Atopic eczema-associated yeast</name>
    <dbReference type="NCBI Taxonomy" id="1230383"/>
    <lineage>
        <taxon>Eukaryota</taxon>
        <taxon>Fungi</taxon>
        <taxon>Dikarya</taxon>
        <taxon>Basidiomycota</taxon>
        <taxon>Ustilaginomycotina</taxon>
        <taxon>Malasseziomycetes</taxon>
        <taxon>Malasseziales</taxon>
        <taxon>Malasseziaceae</taxon>
        <taxon>Malassezia</taxon>
    </lineage>
</organism>
<dbReference type="VEuPathDB" id="FungiDB:MSYG_4189"/>
<dbReference type="EMBL" id="LT671827">
    <property type="protein sequence ID" value="SHO79838.1"/>
    <property type="molecule type" value="Genomic_DNA"/>
</dbReference>
<dbReference type="OrthoDB" id="3339314at2759"/>
<sequence>MDSLLQPPLRLAAVSKPEPTTIADAREDIDSFIQTFKQRLGNTTTSESQDVTNSGGVLISQLIQLRNGLTESS</sequence>
<evidence type="ECO:0000313" key="2">
    <source>
        <dbReference type="Proteomes" id="UP000186303"/>
    </source>
</evidence>
<dbReference type="AlphaFoldDB" id="A0A1M8ABM0"/>
<accession>A0A1M8ABM0</accession>
<protein>
    <submittedName>
        <fullName evidence="1">Uncharacterized protein</fullName>
    </submittedName>
</protein>
<dbReference type="Proteomes" id="UP000186303">
    <property type="component" value="Chromosome 7"/>
</dbReference>
<reference evidence="2" key="1">
    <citation type="journal article" date="2017" name="Nucleic Acids Res.">
        <title>Proteogenomics produces comprehensive and highly accurate protein-coding gene annotation in a complete genome assembly of Malassezia sympodialis.</title>
        <authorList>
            <person name="Zhu Y."/>
            <person name="Engstroem P.G."/>
            <person name="Tellgren-Roth C."/>
            <person name="Baudo C.D."/>
            <person name="Kennell J.C."/>
            <person name="Sun S."/>
            <person name="Billmyre R.B."/>
            <person name="Schroeder M.S."/>
            <person name="Andersson A."/>
            <person name="Holm T."/>
            <person name="Sigurgeirsson B."/>
            <person name="Wu G."/>
            <person name="Sankaranarayanan S.R."/>
            <person name="Siddharthan R."/>
            <person name="Sanyal K."/>
            <person name="Lundeberg J."/>
            <person name="Nystedt B."/>
            <person name="Boekhout T."/>
            <person name="Dawson T.L. Jr."/>
            <person name="Heitman J."/>
            <person name="Scheynius A."/>
            <person name="Lehtioe J."/>
        </authorList>
    </citation>
    <scope>NUCLEOTIDE SEQUENCE [LARGE SCALE GENOMIC DNA]</scope>
    <source>
        <strain evidence="2">ATCC 42132</strain>
    </source>
</reference>